<dbReference type="Proteomes" id="UP000215027">
    <property type="component" value="Chromosome I"/>
</dbReference>
<dbReference type="PRINTS" id="PR00038">
    <property type="entry name" value="HTHLUXR"/>
</dbReference>
<keyword evidence="2" id="KW-0238">DNA-binding</keyword>
<dbReference type="EMBL" id="LN890655">
    <property type="protein sequence ID" value="CUS02984.2"/>
    <property type="molecule type" value="Genomic_DNA"/>
</dbReference>
<dbReference type="SUPFAM" id="SSF46894">
    <property type="entry name" value="C-terminal effector domain of the bipartite response regulators"/>
    <property type="match status" value="1"/>
</dbReference>
<evidence type="ECO:0000313" key="6">
    <source>
        <dbReference type="EMBL" id="CUS02984.2"/>
    </source>
</evidence>
<feature type="domain" description="HTH luxR-type" evidence="4">
    <location>
        <begin position="147"/>
        <end position="212"/>
    </location>
</feature>
<dbReference type="KEGG" id="pbf:CFX0092_A1106"/>
<dbReference type="Pfam" id="PF00072">
    <property type="entry name" value="Response_reg"/>
    <property type="match status" value="1"/>
</dbReference>
<dbReference type="InterPro" id="IPR001789">
    <property type="entry name" value="Sig_transdc_resp-reg_receiver"/>
</dbReference>
<dbReference type="InterPro" id="IPR011006">
    <property type="entry name" value="CheY-like_superfamily"/>
</dbReference>
<dbReference type="GO" id="GO:0006355">
    <property type="term" value="P:regulation of DNA-templated transcription"/>
    <property type="evidence" value="ECO:0007669"/>
    <property type="project" value="InterPro"/>
</dbReference>
<reference evidence="6" key="1">
    <citation type="submission" date="2016-01" db="EMBL/GenBank/DDBJ databases">
        <authorList>
            <person name="Mcilroy J.S."/>
            <person name="Karst M S."/>
            <person name="Albertsen M."/>
        </authorList>
    </citation>
    <scope>NUCLEOTIDE SEQUENCE</scope>
    <source>
        <strain evidence="6">Cfx-K</strain>
    </source>
</reference>
<protein>
    <submittedName>
        <fullName evidence="6">Transcriptional regulatory protein LiaR</fullName>
    </submittedName>
</protein>
<evidence type="ECO:0000313" key="7">
    <source>
        <dbReference type="Proteomes" id="UP000215027"/>
    </source>
</evidence>
<dbReference type="PANTHER" id="PTHR43214">
    <property type="entry name" value="TWO-COMPONENT RESPONSE REGULATOR"/>
    <property type="match status" value="1"/>
</dbReference>
<dbReference type="SUPFAM" id="SSF52172">
    <property type="entry name" value="CheY-like"/>
    <property type="match status" value="1"/>
</dbReference>
<dbReference type="InterPro" id="IPR016032">
    <property type="entry name" value="Sig_transdc_resp-reg_C-effctor"/>
</dbReference>
<dbReference type="PROSITE" id="PS50110">
    <property type="entry name" value="RESPONSE_REGULATORY"/>
    <property type="match status" value="1"/>
</dbReference>
<name>A0A160T0I9_9CHLR</name>
<dbReference type="PROSITE" id="PS00622">
    <property type="entry name" value="HTH_LUXR_1"/>
    <property type="match status" value="1"/>
</dbReference>
<dbReference type="InterPro" id="IPR058245">
    <property type="entry name" value="NreC/VraR/RcsB-like_REC"/>
</dbReference>
<dbReference type="GO" id="GO:0000160">
    <property type="term" value="P:phosphorelay signal transduction system"/>
    <property type="evidence" value="ECO:0007669"/>
    <property type="project" value="InterPro"/>
</dbReference>
<gene>
    <name evidence="6" type="primary">liaR</name>
    <name evidence="6" type="ORF">CFX0092_A1106</name>
</gene>
<evidence type="ECO:0000256" key="1">
    <source>
        <dbReference type="ARBA" id="ARBA00022553"/>
    </source>
</evidence>
<sequence>MNEIRVLIADDHPLFRKGLRTLLASMPQTVVIGEATTGREAVELAQTLEPDVLLLDLQMPDGGGLGAIRELAIRRADARILVVTLFDDDESVFTALKAGARGYVLKDADEAEMMRAIEAVAQGEAIFSPAIAARLMDYFAASRAAQPDSAFPDLTDREREILILIARGLANAQIADELSISLKTVRNHASNIFNKLHVTDRLQAALRAREAGLH</sequence>
<dbReference type="OrthoDB" id="9779069at2"/>
<dbReference type="GO" id="GO:0003677">
    <property type="term" value="F:DNA binding"/>
    <property type="evidence" value="ECO:0007669"/>
    <property type="project" value="UniProtKB-KW"/>
</dbReference>
<evidence type="ECO:0000256" key="3">
    <source>
        <dbReference type="PROSITE-ProRule" id="PRU00169"/>
    </source>
</evidence>
<dbReference type="AlphaFoldDB" id="A0A160T0I9"/>
<feature type="modified residue" description="4-aspartylphosphate" evidence="3">
    <location>
        <position position="56"/>
    </location>
</feature>
<dbReference type="SMART" id="SM00448">
    <property type="entry name" value="REC"/>
    <property type="match status" value="1"/>
</dbReference>
<keyword evidence="1 3" id="KW-0597">Phosphoprotein</keyword>
<proteinExistence type="predicted"/>
<dbReference type="CDD" id="cd06170">
    <property type="entry name" value="LuxR_C_like"/>
    <property type="match status" value="1"/>
</dbReference>
<dbReference type="InterPro" id="IPR000792">
    <property type="entry name" value="Tscrpt_reg_LuxR_C"/>
</dbReference>
<dbReference type="Pfam" id="PF00196">
    <property type="entry name" value="GerE"/>
    <property type="match status" value="1"/>
</dbReference>
<evidence type="ECO:0000256" key="2">
    <source>
        <dbReference type="ARBA" id="ARBA00023125"/>
    </source>
</evidence>
<dbReference type="InterPro" id="IPR039420">
    <property type="entry name" value="WalR-like"/>
</dbReference>
<keyword evidence="7" id="KW-1185">Reference proteome</keyword>
<evidence type="ECO:0000259" key="4">
    <source>
        <dbReference type="PROSITE" id="PS50043"/>
    </source>
</evidence>
<feature type="domain" description="Response regulatory" evidence="5">
    <location>
        <begin position="5"/>
        <end position="121"/>
    </location>
</feature>
<dbReference type="RefSeq" id="WP_095042537.1">
    <property type="nucleotide sequence ID" value="NZ_LN890655.1"/>
</dbReference>
<dbReference type="PROSITE" id="PS50043">
    <property type="entry name" value="HTH_LUXR_2"/>
    <property type="match status" value="1"/>
</dbReference>
<organism evidence="6 7">
    <name type="scientific">Candidatus Promineifilum breve</name>
    <dbReference type="NCBI Taxonomy" id="1806508"/>
    <lineage>
        <taxon>Bacteria</taxon>
        <taxon>Bacillati</taxon>
        <taxon>Chloroflexota</taxon>
        <taxon>Ardenticatenia</taxon>
        <taxon>Candidatus Promineifilales</taxon>
        <taxon>Candidatus Promineifilaceae</taxon>
        <taxon>Candidatus Promineifilum</taxon>
    </lineage>
</organism>
<evidence type="ECO:0000259" key="5">
    <source>
        <dbReference type="PROSITE" id="PS50110"/>
    </source>
</evidence>
<accession>A0A160T0I9</accession>
<dbReference type="CDD" id="cd17535">
    <property type="entry name" value="REC_NarL-like"/>
    <property type="match status" value="1"/>
</dbReference>
<dbReference type="SMART" id="SM00421">
    <property type="entry name" value="HTH_LUXR"/>
    <property type="match status" value="1"/>
</dbReference>
<dbReference type="Gene3D" id="3.40.50.2300">
    <property type="match status" value="1"/>
</dbReference>